<evidence type="ECO:0000256" key="1">
    <source>
        <dbReference type="ARBA" id="ARBA00022722"/>
    </source>
</evidence>
<gene>
    <name evidence="5" type="primary">exoX</name>
    <name evidence="5" type="ORF">NCTC10797_03485</name>
</gene>
<dbReference type="EMBL" id="LR215973">
    <property type="protein sequence ID" value="VFA99699.1"/>
    <property type="molecule type" value="Genomic_DNA"/>
</dbReference>
<dbReference type="EC" id="3.1.11.-" evidence="5"/>
<dbReference type="PANTHER" id="PTHR30231:SF4">
    <property type="entry name" value="PROTEIN NEN2"/>
    <property type="match status" value="1"/>
</dbReference>
<dbReference type="InterPro" id="IPR036397">
    <property type="entry name" value="RNaseH_sf"/>
</dbReference>
<reference evidence="5 6" key="1">
    <citation type="submission" date="2019-02" db="EMBL/GenBank/DDBJ databases">
        <authorList>
            <consortium name="Pathogen Informatics"/>
        </authorList>
    </citation>
    <scope>NUCLEOTIDE SEQUENCE [LARGE SCALE GENOMIC DNA]</scope>
    <source>
        <strain evidence="5 6">3012STDY6756504</strain>
    </source>
</reference>
<keyword evidence="2 5" id="KW-0378">Hydrolase</keyword>
<sequence>MSAAGHWSEVDYVVVDVEGNGARPPELVELAAVLVEGGRIGRPRTWLIRPPTLISWQARKIHGIRNDDVAECPPVDDVAEEICEVLGDAVPVGHNVRIDLDVLTRSLPGWKPARAIDTLRLARKAWTLPSHKLGALVAHRDLADGLPGGLTPHRAEYDALVTARLFVDLATNGPEPRTAAALFEAGGITLAGEVPEPELKLFDGIGELG</sequence>
<dbReference type="Gene3D" id="3.30.420.10">
    <property type="entry name" value="Ribonuclease H-like superfamily/Ribonuclease H"/>
    <property type="match status" value="1"/>
</dbReference>
<dbReference type="GO" id="GO:0005829">
    <property type="term" value="C:cytosol"/>
    <property type="evidence" value="ECO:0007669"/>
    <property type="project" value="TreeGrafter"/>
</dbReference>
<dbReference type="InterPro" id="IPR013520">
    <property type="entry name" value="Ribonucl_H"/>
</dbReference>
<evidence type="ECO:0000313" key="6">
    <source>
        <dbReference type="Proteomes" id="UP000290439"/>
    </source>
</evidence>
<proteinExistence type="predicted"/>
<organism evidence="5 6">
    <name type="scientific">Nocardia cyriacigeorgica</name>
    <dbReference type="NCBI Taxonomy" id="135487"/>
    <lineage>
        <taxon>Bacteria</taxon>
        <taxon>Bacillati</taxon>
        <taxon>Actinomycetota</taxon>
        <taxon>Actinomycetes</taxon>
        <taxon>Mycobacteriales</taxon>
        <taxon>Nocardiaceae</taxon>
        <taxon>Nocardia</taxon>
    </lineage>
</organism>
<feature type="domain" description="Exonuclease" evidence="4">
    <location>
        <begin position="11"/>
        <end position="175"/>
    </location>
</feature>
<evidence type="ECO:0000256" key="3">
    <source>
        <dbReference type="ARBA" id="ARBA00022839"/>
    </source>
</evidence>
<dbReference type="Pfam" id="PF00929">
    <property type="entry name" value="RNase_T"/>
    <property type="match status" value="1"/>
</dbReference>
<dbReference type="PANTHER" id="PTHR30231">
    <property type="entry name" value="DNA POLYMERASE III SUBUNIT EPSILON"/>
    <property type="match status" value="1"/>
</dbReference>
<dbReference type="Proteomes" id="UP000290439">
    <property type="component" value="Chromosome"/>
</dbReference>
<dbReference type="InterPro" id="IPR012337">
    <property type="entry name" value="RNaseH-like_sf"/>
</dbReference>
<dbReference type="SMART" id="SM00479">
    <property type="entry name" value="EXOIII"/>
    <property type="match status" value="1"/>
</dbReference>
<dbReference type="AlphaFoldDB" id="A0A4U8W458"/>
<evidence type="ECO:0000256" key="2">
    <source>
        <dbReference type="ARBA" id="ARBA00022801"/>
    </source>
</evidence>
<dbReference type="CDD" id="cd06127">
    <property type="entry name" value="DEDDh"/>
    <property type="match status" value="1"/>
</dbReference>
<dbReference type="RefSeq" id="WP_130917820.1">
    <property type="nucleotide sequence ID" value="NZ_LR215973.1"/>
</dbReference>
<name>A0A4U8W458_9NOCA</name>
<keyword evidence="1" id="KW-0540">Nuclease</keyword>
<evidence type="ECO:0000313" key="5">
    <source>
        <dbReference type="EMBL" id="VFA99699.1"/>
    </source>
</evidence>
<evidence type="ECO:0000259" key="4">
    <source>
        <dbReference type="SMART" id="SM00479"/>
    </source>
</evidence>
<accession>A0A4U8W458</accession>
<keyword evidence="3" id="KW-0269">Exonuclease</keyword>
<protein>
    <submittedName>
        <fullName evidence="5">Exodeoxyribonuclease 10</fullName>
        <ecNumber evidence="5">3.1.11.-</ecNumber>
    </submittedName>
</protein>
<dbReference type="SUPFAM" id="SSF53098">
    <property type="entry name" value="Ribonuclease H-like"/>
    <property type="match status" value="1"/>
</dbReference>
<dbReference type="GO" id="GO:0003676">
    <property type="term" value="F:nucleic acid binding"/>
    <property type="evidence" value="ECO:0007669"/>
    <property type="project" value="InterPro"/>
</dbReference>
<dbReference type="GO" id="GO:0008408">
    <property type="term" value="F:3'-5' exonuclease activity"/>
    <property type="evidence" value="ECO:0007669"/>
    <property type="project" value="TreeGrafter"/>
</dbReference>